<evidence type="ECO:0000313" key="9">
    <source>
        <dbReference type="Proteomes" id="UP001153709"/>
    </source>
</evidence>
<evidence type="ECO:0000256" key="5">
    <source>
        <dbReference type="ARBA" id="ARBA00023273"/>
    </source>
</evidence>
<dbReference type="PROSITE" id="PS51665">
    <property type="entry name" value="ENKURIN"/>
    <property type="match status" value="1"/>
</dbReference>
<protein>
    <recommendedName>
        <fullName evidence="7">Enkurin domain-containing protein</fullName>
    </recommendedName>
</protein>
<evidence type="ECO:0000256" key="2">
    <source>
        <dbReference type="ARBA" id="ARBA00004245"/>
    </source>
</evidence>
<proteinExistence type="predicted"/>
<dbReference type="GO" id="GO:0005881">
    <property type="term" value="C:cytoplasmic microtubule"/>
    <property type="evidence" value="ECO:0007669"/>
    <property type="project" value="TreeGrafter"/>
</dbReference>
<keyword evidence="5" id="KW-0966">Cell projection</keyword>
<evidence type="ECO:0000256" key="1">
    <source>
        <dbReference type="ARBA" id="ARBA00004138"/>
    </source>
</evidence>
<dbReference type="GO" id="GO:0005929">
    <property type="term" value="C:cilium"/>
    <property type="evidence" value="ECO:0007669"/>
    <property type="project" value="UniProtKB-SubCell"/>
</dbReference>
<dbReference type="OrthoDB" id="10264920at2759"/>
<dbReference type="InterPro" id="IPR052102">
    <property type="entry name" value="Enkurin_domain-protein"/>
</dbReference>
<dbReference type="Pfam" id="PF13864">
    <property type="entry name" value="Enkurin"/>
    <property type="match status" value="1"/>
</dbReference>
<dbReference type="PANTHER" id="PTHR21490">
    <property type="entry name" value="ENKURIN-RELATED"/>
    <property type="match status" value="1"/>
</dbReference>
<keyword evidence="4" id="KW-0206">Cytoskeleton</keyword>
<reference evidence="8" key="1">
    <citation type="submission" date="2022-01" db="EMBL/GenBank/DDBJ databases">
        <authorList>
            <person name="King R."/>
        </authorList>
    </citation>
    <scope>NUCLEOTIDE SEQUENCE</scope>
</reference>
<keyword evidence="3" id="KW-0963">Cytoplasm</keyword>
<dbReference type="PANTHER" id="PTHR21490:SF2">
    <property type="entry name" value="ENKURIN DOMAIN-CONTAINING PROTEIN 1"/>
    <property type="match status" value="1"/>
</dbReference>
<comment type="subcellular location">
    <subcellularLocation>
        <location evidence="1">Cell projection</location>
        <location evidence="1">Cilium</location>
    </subcellularLocation>
    <subcellularLocation>
        <location evidence="2">Cytoplasm</location>
        <location evidence="2">Cytoskeleton</location>
    </subcellularLocation>
</comment>
<name>A0A9N9XFU7_DIABA</name>
<organism evidence="8 9">
    <name type="scientific">Diabrotica balteata</name>
    <name type="common">Banded cucumber beetle</name>
    <dbReference type="NCBI Taxonomy" id="107213"/>
    <lineage>
        <taxon>Eukaryota</taxon>
        <taxon>Metazoa</taxon>
        <taxon>Ecdysozoa</taxon>
        <taxon>Arthropoda</taxon>
        <taxon>Hexapoda</taxon>
        <taxon>Insecta</taxon>
        <taxon>Pterygota</taxon>
        <taxon>Neoptera</taxon>
        <taxon>Endopterygota</taxon>
        <taxon>Coleoptera</taxon>
        <taxon>Polyphaga</taxon>
        <taxon>Cucujiformia</taxon>
        <taxon>Chrysomeloidea</taxon>
        <taxon>Chrysomelidae</taxon>
        <taxon>Galerucinae</taxon>
        <taxon>Diabroticina</taxon>
        <taxon>Diabroticites</taxon>
        <taxon>Diabrotica</taxon>
    </lineage>
</organism>
<feature type="region of interest" description="Disordered" evidence="6">
    <location>
        <begin position="174"/>
        <end position="193"/>
    </location>
</feature>
<accession>A0A9N9XFU7</accession>
<dbReference type="InterPro" id="IPR027012">
    <property type="entry name" value="Enkurin_dom"/>
</dbReference>
<evidence type="ECO:0000259" key="7">
    <source>
        <dbReference type="PROSITE" id="PS51665"/>
    </source>
</evidence>
<evidence type="ECO:0000256" key="4">
    <source>
        <dbReference type="ARBA" id="ARBA00023212"/>
    </source>
</evidence>
<dbReference type="Proteomes" id="UP001153709">
    <property type="component" value="Chromosome 7"/>
</dbReference>
<sequence>MTNIGGTHNVLERKPNRNFIKENINSIRQLQGIMKVQGESISRRDKFRNAPLWVPRREAAKKIAKQNEEVIKSNEVSKSKQKLEYSLKAKSDIKKCEKKREVPPENLFKFSHRSVQTENTDDPSVLYETGVIRYSSLKPSTSKVDKSLAEGDFRDNEDSKGRDYIKENILNLKPKPTRQASQKVPADVPPTYQQGQLPKYLQVKKEKEKDDDDTCPTGHVLLPDSERKETLKVLRESYADRVQELNSLPVRSDTLRVKKRKQQIEEELRKLDSGIKVFQRPKVYVKINM</sequence>
<evidence type="ECO:0000256" key="3">
    <source>
        <dbReference type="ARBA" id="ARBA00022490"/>
    </source>
</evidence>
<gene>
    <name evidence="8" type="ORF">DIABBA_LOCUS10740</name>
</gene>
<keyword evidence="9" id="KW-1185">Reference proteome</keyword>
<dbReference type="EMBL" id="OU898282">
    <property type="protein sequence ID" value="CAG9837781.1"/>
    <property type="molecule type" value="Genomic_DNA"/>
</dbReference>
<feature type="domain" description="Enkurin" evidence="7">
    <location>
        <begin position="194"/>
        <end position="286"/>
    </location>
</feature>
<evidence type="ECO:0000256" key="6">
    <source>
        <dbReference type="SAM" id="MobiDB-lite"/>
    </source>
</evidence>
<evidence type="ECO:0000313" key="8">
    <source>
        <dbReference type="EMBL" id="CAG9837781.1"/>
    </source>
</evidence>
<dbReference type="AlphaFoldDB" id="A0A9N9XFU7"/>